<organism evidence="5 6">
    <name type="scientific">Thalassotalea marina</name>
    <dbReference type="NCBI Taxonomy" id="1673741"/>
    <lineage>
        <taxon>Bacteria</taxon>
        <taxon>Pseudomonadati</taxon>
        <taxon>Pseudomonadota</taxon>
        <taxon>Gammaproteobacteria</taxon>
        <taxon>Alteromonadales</taxon>
        <taxon>Colwelliaceae</taxon>
        <taxon>Thalassotalea</taxon>
    </lineage>
</organism>
<comment type="similarity">
    <text evidence="1">Belongs to the peptidase S51 family.</text>
</comment>
<reference evidence="5" key="1">
    <citation type="journal article" date="2014" name="Int. J. Syst. Evol. Microbiol.">
        <title>Complete genome sequence of Corynebacterium casei LMG S-19264T (=DSM 44701T), isolated from a smear-ripened cheese.</title>
        <authorList>
            <consortium name="US DOE Joint Genome Institute (JGI-PGF)"/>
            <person name="Walter F."/>
            <person name="Albersmeier A."/>
            <person name="Kalinowski J."/>
            <person name="Ruckert C."/>
        </authorList>
    </citation>
    <scope>NUCLEOTIDE SEQUENCE</scope>
    <source>
        <strain evidence="5">KCTC 42731</strain>
    </source>
</reference>
<protein>
    <submittedName>
        <fullName evidence="5">Peptidase E</fullName>
    </submittedName>
</protein>
<evidence type="ECO:0000256" key="4">
    <source>
        <dbReference type="ARBA" id="ARBA00022825"/>
    </source>
</evidence>
<evidence type="ECO:0000256" key="2">
    <source>
        <dbReference type="ARBA" id="ARBA00022670"/>
    </source>
</evidence>
<dbReference type="Pfam" id="PF03575">
    <property type="entry name" value="Peptidase_S51"/>
    <property type="match status" value="1"/>
</dbReference>
<dbReference type="PANTHER" id="PTHR20842">
    <property type="entry name" value="PROTEASE S51 ALPHA-ASPARTYL DIPEPTIDASE"/>
    <property type="match status" value="1"/>
</dbReference>
<keyword evidence="4" id="KW-0720">Serine protease</keyword>
<keyword evidence="2" id="KW-0645">Protease</keyword>
<comment type="caution">
    <text evidence="5">The sequence shown here is derived from an EMBL/GenBank/DDBJ whole genome shotgun (WGS) entry which is preliminary data.</text>
</comment>
<keyword evidence="3" id="KW-0378">Hydrolase</keyword>
<gene>
    <name evidence="5" type="primary">pepE</name>
    <name evidence="5" type="ORF">GCM10017161_19640</name>
</gene>
<evidence type="ECO:0000256" key="1">
    <source>
        <dbReference type="ARBA" id="ARBA00006534"/>
    </source>
</evidence>
<dbReference type="NCBIfam" id="NF003642">
    <property type="entry name" value="PRK05282.1"/>
    <property type="match status" value="1"/>
</dbReference>
<dbReference type="Proteomes" id="UP000623842">
    <property type="component" value="Unassembled WGS sequence"/>
</dbReference>
<dbReference type="EMBL" id="BNCK01000004">
    <property type="protein sequence ID" value="GHF91811.1"/>
    <property type="molecule type" value="Genomic_DNA"/>
</dbReference>
<keyword evidence="6" id="KW-1185">Reference proteome</keyword>
<sequence>MNNRNLLLLSASRVGSTEYLSHALPLIKEKLTGCSNVIFVPFAGVTLSYDEYTTKVNNALSSIDVRVKGLHEFEDKQDALTQADAVIVGGGNTFHLLAKLYEFSLIKVIKEQVDLGKLRYIGWSAGSNIAGLSIKTTNDMPIVEPESFDAIGLVKCQLNPHYTEYKPAGFNGETREQRLSEFMVLNPESHIIGLVEGSGISVEGDTVNYVQGNDVNEPLFLFNNQNKTAVTSFPADLSI</sequence>
<evidence type="ECO:0000313" key="6">
    <source>
        <dbReference type="Proteomes" id="UP000623842"/>
    </source>
</evidence>
<dbReference type="AlphaFoldDB" id="A0A919BHK0"/>
<dbReference type="SUPFAM" id="SSF52317">
    <property type="entry name" value="Class I glutamine amidotransferase-like"/>
    <property type="match status" value="1"/>
</dbReference>
<dbReference type="InterPro" id="IPR029062">
    <property type="entry name" value="Class_I_gatase-like"/>
</dbReference>
<evidence type="ECO:0000256" key="3">
    <source>
        <dbReference type="ARBA" id="ARBA00022801"/>
    </source>
</evidence>
<dbReference type="InterPro" id="IPR005320">
    <property type="entry name" value="Peptidase_S51"/>
</dbReference>
<dbReference type="GO" id="GO:0006508">
    <property type="term" value="P:proteolysis"/>
    <property type="evidence" value="ECO:0007669"/>
    <property type="project" value="UniProtKB-KW"/>
</dbReference>
<dbReference type="RefSeq" id="WP_189769865.1">
    <property type="nucleotide sequence ID" value="NZ_BNCK01000004.1"/>
</dbReference>
<evidence type="ECO:0000313" key="5">
    <source>
        <dbReference type="EMBL" id="GHF91811.1"/>
    </source>
</evidence>
<dbReference type="CDD" id="cd03146">
    <property type="entry name" value="GAT1_Peptidase_E"/>
    <property type="match status" value="1"/>
</dbReference>
<reference evidence="5" key="2">
    <citation type="submission" date="2020-09" db="EMBL/GenBank/DDBJ databases">
        <authorList>
            <person name="Sun Q."/>
            <person name="Kim S."/>
        </authorList>
    </citation>
    <scope>NUCLEOTIDE SEQUENCE</scope>
    <source>
        <strain evidence="5">KCTC 42731</strain>
    </source>
</reference>
<dbReference type="PANTHER" id="PTHR20842:SF0">
    <property type="entry name" value="ALPHA-ASPARTYL DIPEPTIDASE"/>
    <property type="match status" value="1"/>
</dbReference>
<dbReference type="GO" id="GO:0008236">
    <property type="term" value="F:serine-type peptidase activity"/>
    <property type="evidence" value="ECO:0007669"/>
    <property type="project" value="UniProtKB-KW"/>
</dbReference>
<accession>A0A919BHK0</accession>
<dbReference type="Gene3D" id="3.40.50.880">
    <property type="match status" value="1"/>
</dbReference>
<name>A0A919BHK0_9GAMM</name>
<proteinExistence type="inferred from homology"/>